<dbReference type="InterPro" id="IPR007770">
    <property type="entry name" value="DMP"/>
</dbReference>
<comment type="caution">
    <text evidence="6">The sequence shown here is derived from an EMBL/GenBank/DDBJ whole genome shotgun (WGS) entry which is preliminary data.</text>
</comment>
<evidence type="ECO:0000313" key="7">
    <source>
        <dbReference type="Proteomes" id="UP000824890"/>
    </source>
</evidence>
<sequence>MRKRTSFALTKTLTKVVEDHQESTKEEIEKTLVEQDKNNMDTKGNRSNLISYQQERFSRFSSYRHFFSNGGQCDVASKIMTSILVAICGFSCFILSFTDSYKDKNGTICYGLATTLHGFWIIDDRQRFLKSYLKNIKFCSCFRSLLVFGAVFYSIEMRGSFGDSHGVADRIGALAFDSGMSLMAEGLIAASG</sequence>
<name>A0ABQ7YRK1_BRANA</name>
<dbReference type="PANTHER" id="PTHR31621">
    <property type="entry name" value="PROTEIN DMP3"/>
    <property type="match status" value="1"/>
</dbReference>
<protein>
    <recommendedName>
        <fullName evidence="8">CASP-like protein</fullName>
    </recommendedName>
</protein>
<evidence type="ECO:0000256" key="2">
    <source>
        <dbReference type="ARBA" id="ARBA00008707"/>
    </source>
</evidence>
<dbReference type="EMBL" id="JAGKQM010000017">
    <property type="protein sequence ID" value="KAH0870850.1"/>
    <property type="molecule type" value="Genomic_DNA"/>
</dbReference>
<organism evidence="6 7">
    <name type="scientific">Brassica napus</name>
    <name type="common">Rape</name>
    <dbReference type="NCBI Taxonomy" id="3708"/>
    <lineage>
        <taxon>Eukaryota</taxon>
        <taxon>Viridiplantae</taxon>
        <taxon>Streptophyta</taxon>
        <taxon>Embryophyta</taxon>
        <taxon>Tracheophyta</taxon>
        <taxon>Spermatophyta</taxon>
        <taxon>Magnoliopsida</taxon>
        <taxon>eudicotyledons</taxon>
        <taxon>Gunneridae</taxon>
        <taxon>Pentapetalae</taxon>
        <taxon>rosids</taxon>
        <taxon>malvids</taxon>
        <taxon>Brassicales</taxon>
        <taxon>Brassicaceae</taxon>
        <taxon>Brassiceae</taxon>
        <taxon>Brassica</taxon>
    </lineage>
</organism>
<keyword evidence="5" id="KW-0472">Membrane</keyword>
<dbReference type="Proteomes" id="UP000824890">
    <property type="component" value="Unassembled WGS sequence"/>
</dbReference>
<dbReference type="Pfam" id="PF05078">
    <property type="entry name" value="DUF679"/>
    <property type="match status" value="1"/>
</dbReference>
<accession>A0ABQ7YRK1</accession>
<gene>
    <name evidence="6" type="ORF">HID58_077872</name>
</gene>
<evidence type="ECO:0000256" key="3">
    <source>
        <dbReference type="ARBA" id="ARBA00022692"/>
    </source>
</evidence>
<evidence type="ECO:0000313" key="6">
    <source>
        <dbReference type="EMBL" id="KAH0870850.1"/>
    </source>
</evidence>
<comment type="subcellular location">
    <subcellularLocation>
        <location evidence="1">Membrane</location>
        <topology evidence="1">Multi-pass membrane protein</topology>
    </subcellularLocation>
</comment>
<comment type="similarity">
    <text evidence="2">Belongs to the plant DMP1 protein family.</text>
</comment>
<keyword evidence="7" id="KW-1185">Reference proteome</keyword>
<proteinExistence type="inferred from homology"/>
<evidence type="ECO:0008006" key="8">
    <source>
        <dbReference type="Google" id="ProtNLM"/>
    </source>
</evidence>
<evidence type="ECO:0000256" key="1">
    <source>
        <dbReference type="ARBA" id="ARBA00004141"/>
    </source>
</evidence>
<evidence type="ECO:0000256" key="5">
    <source>
        <dbReference type="ARBA" id="ARBA00023136"/>
    </source>
</evidence>
<reference evidence="6 7" key="1">
    <citation type="submission" date="2021-05" db="EMBL/GenBank/DDBJ databases">
        <title>Genome Assembly of Synthetic Allotetraploid Brassica napus Reveals Homoeologous Exchanges between Subgenomes.</title>
        <authorList>
            <person name="Davis J.T."/>
        </authorList>
    </citation>
    <scope>NUCLEOTIDE SEQUENCE [LARGE SCALE GENOMIC DNA]</scope>
    <source>
        <strain evidence="7">cv. Da-Ae</strain>
        <tissue evidence="6">Seedling</tissue>
    </source>
</reference>
<keyword evidence="3" id="KW-0812">Transmembrane</keyword>
<evidence type="ECO:0000256" key="4">
    <source>
        <dbReference type="ARBA" id="ARBA00022989"/>
    </source>
</evidence>
<dbReference type="PANTHER" id="PTHR31621:SF38">
    <property type="entry name" value="PROTEIN DMP4"/>
    <property type="match status" value="1"/>
</dbReference>
<keyword evidence="4" id="KW-1133">Transmembrane helix</keyword>